<reference evidence="2" key="1">
    <citation type="submission" date="2018-11" db="EMBL/GenBank/DDBJ databases">
        <authorList>
            <consortium name="Pathogen Informatics"/>
        </authorList>
    </citation>
    <scope>NUCLEOTIDE SEQUENCE</scope>
</reference>
<accession>A0A3S5A502</accession>
<dbReference type="Pfam" id="PF04669">
    <property type="entry name" value="PBDC1"/>
    <property type="match status" value="1"/>
</dbReference>
<gene>
    <name evidence="2" type="ORF">PXEA_LOCUS566</name>
</gene>
<evidence type="ECO:0000259" key="1">
    <source>
        <dbReference type="Pfam" id="PF04669"/>
    </source>
</evidence>
<dbReference type="Proteomes" id="UP000784294">
    <property type="component" value="Unassembled WGS sequence"/>
</dbReference>
<evidence type="ECO:0000313" key="3">
    <source>
        <dbReference type="Proteomes" id="UP000784294"/>
    </source>
</evidence>
<comment type="caution">
    <text evidence="2">The sequence shown here is derived from an EMBL/GenBank/DDBJ whole genome shotgun (WGS) entry which is preliminary data.</text>
</comment>
<protein>
    <recommendedName>
        <fullName evidence="1">Polysaccharide biosynthesis domain-containing protein</fullName>
    </recommendedName>
</protein>
<evidence type="ECO:0000313" key="2">
    <source>
        <dbReference type="EMBL" id="VEL07126.1"/>
    </source>
</evidence>
<dbReference type="PANTHER" id="PTHR13410:SF9">
    <property type="entry name" value="PROTEIN PBDC1"/>
    <property type="match status" value="1"/>
</dbReference>
<dbReference type="GO" id="GO:0005737">
    <property type="term" value="C:cytoplasm"/>
    <property type="evidence" value="ECO:0007669"/>
    <property type="project" value="TreeGrafter"/>
</dbReference>
<dbReference type="EMBL" id="CAAALY010001053">
    <property type="protein sequence ID" value="VEL07126.1"/>
    <property type="molecule type" value="Genomic_DNA"/>
</dbReference>
<name>A0A3S5A502_9PLAT</name>
<sequence>MPPELELCWATKAYQHAEIHFNLLCALPDTRLLKLTSLDDVIYQRFEEIFNGMELKSMDELQLKSESSKATWRDFCNEFKEKVDDFNFATLLRLDASKGYDATNTCIVPRIQFLTIEIARNRRGLNDTRTLQKYNKKIS</sequence>
<keyword evidence="3" id="KW-1185">Reference proteome</keyword>
<dbReference type="AlphaFoldDB" id="A0A3S5A502"/>
<dbReference type="InterPro" id="IPR008476">
    <property type="entry name" value="PBDC1_metazoa/fungi"/>
</dbReference>
<dbReference type="InterPro" id="IPR023139">
    <property type="entry name" value="PBDC1-like_dom_sf"/>
</dbReference>
<feature type="domain" description="Polysaccharide biosynthesis" evidence="1">
    <location>
        <begin position="6"/>
        <end position="128"/>
    </location>
</feature>
<dbReference type="Gene3D" id="1.10.3560.10">
    <property type="entry name" value="yst0336 like domain"/>
    <property type="match status" value="1"/>
</dbReference>
<dbReference type="OrthoDB" id="10248897at2759"/>
<dbReference type="PANTHER" id="PTHR13410">
    <property type="entry name" value="PROTEIN PBDC1"/>
    <property type="match status" value="1"/>
</dbReference>
<dbReference type="InterPro" id="IPR021148">
    <property type="entry name" value="Polysacc_synth_dom"/>
</dbReference>
<organism evidence="2 3">
    <name type="scientific">Protopolystoma xenopodis</name>
    <dbReference type="NCBI Taxonomy" id="117903"/>
    <lineage>
        <taxon>Eukaryota</taxon>
        <taxon>Metazoa</taxon>
        <taxon>Spiralia</taxon>
        <taxon>Lophotrochozoa</taxon>
        <taxon>Platyhelminthes</taxon>
        <taxon>Monogenea</taxon>
        <taxon>Polyopisthocotylea</taxon>
        <taxon>Polystomatidea</taxon>
        <taxon>Polystomatidae</taxon>
        <taxon>Protopolystoma</taxon>
    </lineage>
</organism>
<proteinExistence type="predicted"/>